<evidence type="ECO:0000256" key="8">
    <source>
        <dbReference type="ARBA" id="ARBA00022840"/>
    </source>
</evidence>
<evidence type="ECO:0000256" key="1">
    <source>
        <dbReference type="ARBA" id="ARBA00004791"/>
    </source>
</evidence>
<protein>
    <recommendedName>
        <fullName evidence="3">UMP kinase</fullName>
        <ecNumber evidence="3">2.7.4.22</ecNumber>
    </recommendedName>
    <alternativeName>
        <fullName evidence="10">Uridine monophosphate kinase</fullName>
    </alternativeName>
</protein>
<keyword evidence="6" id="KW-0547">Nucleotide-binding</keyword>
<evidence type="ECO:0000256" key="7">
    <source>
        <dbReference type="ARBA" id="ARBA00022777"/>
    </source>
</evidence>
<dbReference type="EMBL" id="MGDZ01000063">
    <property type="protein sequence ID" value="OGL72466.1"/>
    <property type="molecule type" value="Genomic_DNA"/>
</dbReference>
<comment type="caution">
    <text evidence="12">The sequence shown here is derived from an EMBL/GenBank/DDBJ whole genome shotgun (WGS) entry which is preliminary data.</text>
</comment>
<comment type="pathway">
    <text evidence="1">Pyrimidine metabolism; CTP biosynthesis via de novo pathway; UDP from UMP (UMPK route): step 1/1.</text>
</comment>
<dbReference type="PANTHER" id="PTHR42833">
    <property type="entry name" value="URIDYLATE KINASE"/>
    <property type="match status" value="1"/>
</dbReference>
<dbReference type="Proteomes" id="UP000176303">
    <property type="component" value="Unassembled WGS sequence"/>
</dbReference>
<comment type="similarity">
    <text evidence="2">Belongs to the UMP kinase family.</text>
</comment>
<dbReference type="InterPro" id="IPR001048">
    <property type="entry name" value="Asp/Glu/Uridylate_kinase"/>
</dbReference>
<dbReference type="PANTHER" id="PTHR42833:SF4">
    <property type="entry name" value="URIDYLATE KINASE PUMPKIN, CHLOROPLASTIC"/>
    <property type="match status" value="1"/>
</dbReference>
<gene>
    <name evidence="12" type="ORF">A3D72_01320</name>
</gene>
<dbReference type="NCBIfam" id="TIGR02076">
    <property type="entry name" value="pyrH_arch"/>
    <property type="match status" value="1"/>
</dbReference>
<keyword evidence="5" id="KW-0808">Transferase</keyword>
<dbReference type="Pfam" id="PF00696">
    <property type="entry name" value="AA_kinase"/>
    <property type="match status" value="1"/>
</dbReference>
<evidence type="ECO:0000256" key="4">
    <source>
        <dbReference type="ARBA" id="ARBA00022490"/>
    </source>
</evidence>
<evidence type="ECO:0000256" key="6">
    <source>
        <dbReference type="ARBA" id="ARBA00022741"/>
    </source>
</evidence>
<keyword evidence="8" id="KW-0067">ATP-binding</keyword>
<evidence type="ECO:0000256" key="3">
    <source>
        <dbReference type="ARBA" id="ARBA00012899"/>
    </source>
</evidence>
<dbReference type="GO" id="GO:0005524">
    <property type="term" value="F:ATP binding"/>
    <property type="evidence" value="ECO:0007669"/>
    <property type="project" value="UniProtKB-KW"/>
</dbReference>
<organism evidence="12 13">
    <name type="scientific">Candidatus Uhrbacteria bacterium RIFCSPHIGHO2_02_FULL_57_19</name>
    <dbReference type="NCBI Taxonomy" id="1802391"/>
    <lineage>
        <taxon>Bacteria</taxon>
        <taxon>Candidatus Uhriibacteriota</taxon>
    </lineage>
</organism>
<dbReference type="InterPro" id="IPR011818">
    <property type="entry name" value="Uridylate_kinase_arch/spir"/>
</dbReference>
<evidence type="ECO:0000256" key="2">
    <source>
        <dbReference type="ARBA" id="ARBA00007614"/>
    </source>
</evidence>
<dbReference type="InterPro" id="IPR036393">
    <property type="entry name" value="AceGlu_kinase-like_sf"/>
</dbReference>
<evidence type="ECO:0000313" key="13">
    <source>
        <dbReference type="Proteomes" id="UP000176303"/>
    </source>
</evidence>
<proteinExistence type="inferred from homology"/>
<keyword evidence="9" id="KW-0665">Pyrimidine biosynthesis</keyword>
<dbReference type="GO" id="GO:0033862">
    <property type="term" value="F:UMP kinase activity"/>
    <property type="evidence" value="ECO:0007669"/>
    <property type="project" value="UniProtKB-EC"/>
</dbReference>
<dbReference type="GO" id="GO:0006225">
    <property type="term" value="P:UDP biosynthetic process"/>
    <property type="evidence" value="ECO:0007669"/>
    <property type="project" value="TreeGrafter"/>
</dbReference>
<evidence type="ECO:0000256" key="5">
    <source>
        <dbReference type="ARBA" id="ARBA00022679"/>
    </source>
</evidence>
<accession>A0A1F7U2J4</accession>
<reference evidence="12 13" key="1">
    <citation type="journal article" date="2016" name="Nat. Commun.">
        <title>Thousands of microbial genomes shed light on interconnected biogeochemical processes in an aquifer system.</title>
        <authorList>
            <person name="Anantharaman K."/>
            <person name="Brown C.T."/>
            <person name="Hug L.A."/>
            <person name="Sharon I."/>
            <person name="Castelle C.J."/>
            <person name="Probst A.J."/>
            <person name="Thomas B.C."/>
            <person name="Singh A."/>
            <person name="Wilkins M.J."/>
            <person name="Karaoz U."/>
            <person name="Brodie E.L."/>
            <person name="Williams K.H."/>
            <person name="Hubbard S.S."/>
            <person name="Banfield J.F."/>
        </authorList>
    </citation>
    <scope>NUCLEOTIDE SEQUENCE [LARGE SCALE GENOMIC DNA]</scope>
</reference>
<dbReference type="SUPFAM" id="SSF53633">
    <property type="entry name" value="Carbamate kinase-like"/>
    <property type="match status" value="1"/>
</dbReference>
<name>A0A1F7U2J4_9BACT</name>
<dbReference type="Gene3D" id="3.40.1160.10">
    <property type="entry name" value="Acetylglutamate kinase-like"/>
    <property type="match status" value="1"/>
</dbReference>
<feature type="domain" description="Aspartate/glutamate/uridylate kinase" evidence="11">
    <location>
        <begin position="7"/>
        <end position="208"/>
    </location>
</feature>
<evidence type="ECO:0000256" key="10">
    <source>
        <dbReference type="ARBA" id="ARBA00032092"/>
    </source>
</evidence>
<dbReference type="AlphaFoldDB" id="A0A1F7U2J4"/>
<sequence length="230" mass="25796">MPKQRSVFVLSLGGSLIVPNDGIDVSFLKKFREIILSHVRRGDRFIIICGGGATARSYQAAARNIKGLTRDDLDWLGIHATRMNAHLMRTIFRDYAHPVVIKDPTRKISWRQPILIGAGGKPGHSTDYDAVKLARQFGGKLIINLSNITYVYDKDPRKHRGAKPICEISWKEFRKLVGNRWDPGANLPFDPIAARGAERLGMRVIITDGKNIPNLKRILTGKNFQGTVIF</sequence>
<evidence type="ECO:0000259" key="11">
    <source>
        <dbReference type="Pfam" id="PF00696"/>
    </source>
</evidence>
<keyword evidence="7" id="KW-0418">Kinase</keyword>
<evidence type="ECO:0000313" key="12">
    <source>
        <dbReference type="EMBL" id="OGL72466.1"/>
    </source>
</evidence>
<dbReference type="STRING" id="1802391.A3D72_01320"/>
<keyword evidence="4" id="KW-0963">Cytoplasm</keyword>
<dbReference type="EC" id="2.7.4.22" evidence="3"/>
<evidence type="ECO:0000256" key="9">
    <source>
        <dbReference type="ARBA" id="ARBA00022975"/>
    </source>
</evidence>